<protein>
    <submittedName>
        <fullName evidence="2">Hemerythrin domain-containing protein</fullName>
    </submittedName>
</protein>
<keyword evidence="3" id="KW-1185">Reference proteome</keyword>
<evidence type="ECO:0000313" key="2">
    <source>
        <dbReference type="EMBL" id="MEV5510800.1"/>
    </source>
</evidence>
<evidence type="ECO:0000313" key="3">
    <source>
        <dbReference type="Proteomes" id="UP001552594"/>
    </source>
</evidence>
<dbReference type="InterPro" id="IPR012312">
    <property type="entry name" value="Hemerythrin-like"/>
</dbReference>
<dbReference type="Gene3D" id="1.20.120.520">
    <property type="entry name" value="nmb1532 protein domain like"/>
    <property type="match status" value="1"/>
</dbReference>
<reference evidence="2 3" key="1">
    <citation type="submission" date="2024-06" db="EMBL/GenBank/DDBJ databases">
        <title>The Natural Products Discovery Center: Release of the First 8490 Sequenced Strains for Exploring Actinobacteria Biosynthetic Diversity.</title>
        <authorList>
            <person name="Kalkreuter E."/>
            <person name="Kautsar S.A."/>
            <person name="Yang D."/>
            <person name="Bader C.D."/>
            <person name="Teijaro C.N."/>
            <person name="Fluegel L."/>
            <person name="Davis C.M."/>
            <person name="Simpson J.R."/>
            <person name="Lauterbach L."/>
            <person name="Steele A.D."/>
            <person name="Gui C."/>
            <person name="Meng S."/>
            <person name="Li G."/>
            <person name="Viehrig K."/>
            <person name="Ye F."/>
            <person name="Su P."/>
            <person name="Kiefer A.F."/>
            <person name="Nichols A."/>
            <person name="Cepeda A.J."/>
            <person name="Yan W."/>
            <person name="Fan B."/>
            <person name="Jiang Y."/>
            <person name="Adhikari A."/>
            <person name="Zheng C.-J."/>
            <person name="Schuster L."/>
            <person name="Cowan T.M."/>
            <person name="Smanski M.J."/>
            <person name="Chevrette M.G."/>
            <person name="De Carvalho L.P.S."/>
            <person name="Shen B."/>
        </authorList>
    </citation>
    <scope>NUCLEOTIDE SEQUENCE [LARGE SCALE GENOMIC DNA]</scope>
    <source>
        <strain evidence="2 3">NPDC052347</strain>
    </source>
</reference>
<dbReference type="Pfam" id="PF01814">
    <property type="entry name" value="Hemerythrin"/>
    <property type="match status" value="1"/>
</dbReference>
<dbReference type="EMBL" id="JBFAUK010000040">
    <property type="protein sequence ID" value="MEV5510800.1"/>
    <property type="molecule type" value="Genomic_DNA"/>
</dbReference>
<comment type="caution">
    <text evidence="2">The sequence shown here is derived from an EMBL/GenBank/DDBJ whole genome shotgun (WGS) entry which is preliminary data.</text>
</comment>
<sequence>MTMHNTVGQDPDSNDVVILLQQQHQEIRRRMEAVLAQTGKAREKAFRRFVHLLAVHETAEEEIVHPYVRRTVDGGEKVTADLVREEEVAKRVLSELERGGVAAEDFESRFTELYDDILAHAQAEEEHEFPRIREQADPARMQLMAKALRTAEMVAPTRPHPGMTSAPGNLLLGSFAAIADRTREAVRMALGK</sequence>
<evidence type="ECO:0000259" key="1">
    <source>
        <dbReference type="Pfam" id="PF01814"/>
    </source>
</evidence>
<name>A0ABV3K6M1_STRON</name>
<dbReference type="PANTHER" id="PTHR35585">
    <property type="entry name" value="HHE DOMAIN PROTEIN (AFU_ORTHOLOGUE AFUA_4G00730)"/>
    <property type="match status" value="1"/>
</dbReference>
<dbReference type="PANTHER" id="PTHR35585:SF1">
    <property type="entry name" value="HHE DOMAIN PROTEIN (AFU_ORTHOLOGUE AFUA_4G00730)"/>
    <property type="match status" value="1"/>
</dbReference>
<dbReference type="CDD" id="cd12108">
    <property type="entry name" value="Hr-like"/>
    <property type="match status" value="1"/>
</dbReference>
<accession>A0ABV3K6M1</accession>
<dbReference type="Proteomes" id="UP001552594">
    <property type="component" value="Unassembled WGS sequence"/>
</dbReference>
<gene>
    <name evidence="2" type="ORF">AB0L16_30980</name>
</gene>
<dbReference type="RefSeq" id="WP_109279928.1">
    <property type="nucleotide sequence ID" value="NZ_JBFAUK010000040.1"/>
</dbReference>
<feature type="domain" description="Hemerythrin-like" evidence="1">
    <location>
        <begin position="19"/>
        <end position="132"/>
    </location>
</feature>
<proteinExistence type="predicted"/>
<organism evidence="2 3">
    <name type="scientific">Streptomyces orinoci</name>
    <name type="common">Streptoverticillium orinoci</name>
    <dbReference type="NCBI Taxonomy" id="67339"/>
    <lineage>
        <taxon>Bacteria</taxon>
        <taxon>Bacillati</taxon>
        <taxon>Actinomycetota</taxon>
        <taxon>Actinomycetes</taxon>
        <taxon>Kitasatosporales</taxon>
        <taxon>Streptomycetaceae</taxon>
        <taxon>Streptomyces</taxon>
    </lineage>
</organism>